<sequence length="97" mass="10101">MGARRLQLVLLLAALVCSQTLAFAHGFDHPLDTPHAGFHCLSCPHGGHGGSAPLPPAADLSIAPPPHQTAPVGPIVVDRRDGVRLAYRSRGPPHALV</sequence>
<gene>
    <name evidence="3" type="ORF">SAOR_15095</name>
</gene>
<protein>
    <recommendedName>
        <fullName evidence="5">DUF2946 domain-containing protein</fullName>
    </recommendedName>
</protein>
<organism evidence="3 4">
    <name type="scientific">Salinisphaera orenii MK-B5</name>
    <dbReference type="NCBI Taxonomy" id="856730"/>
    <lineage>
        <taxon>Bacteria</taxon>
        <taxon>Pseudomonadati</taxon>
        <taxon>Pseudomonadota</taxon>
        <taxon>Gammaproteobacteria</taxon>
        <taxon>Salinisphaerales</taxon>
        <taxon>Salinisphaeraceae</taxon>
        <taxon>Salinisphaera</taxon>
    </lineage>
</organism>
<keyword evidence="2" id="KW-0732">Signal</keyword>
<dbReference type="AlphaFoldDB" id="A0A423PG62"/>
<evidence type="ECO:0000256" key="1">
    <source>
        <dbReference type="SAM" id="MobiDB-lite"/>
    </source>
</evidence>
<evidence type="ECO:0008006" key="5">
    <source>
        <dbReference type="Google" id="ProtNLM"/>
    </source>
</evidence>
<proteinExistence type="predicted"/>
<accession>A0A423PG62</accession>
<feature type="signal peptide" evidence="2">
    <location>
        <begin position="1"/>
        <end position="24"/>
    </location>
</feature>
<keyword evidence="4" id="KW-1185">Reference proteome</keyword>
<name>A0A423PG62_9GAMM</name>
<evidence type="ECO:0000256" key="2">
    <source>
        <dbReference type="SAM" id="SignalP"/>
    </source>
</evidence>
<reference evidence="3 4" key="1">
    <citation type="submission" date="2013-10" db="EMBL/GenBank/DDBJ databases">
        <title>Salinisphaera orenii MK-B5 Genome Sequencing.</title>
        <authorList>
            <person name="Lai Q."/>
            <person name="Li C."/>
            <person name="Shao Z."/>
        </authorList>
    </citation>
    <scope>NUCLEOTIDE SEQUENCE [LARGE SCALE GENOMIC DNA]</scope>
    <source>
        <strain evidence="3 4">MK-B5</strain>
    </source>
</reference>
<evidence type="ECO:0000313" key="3">
    <source>
        <dbReference type="EMBL" id="ROO24555.1"/>
    </source>
</evidence>
<dbReference type="EMBL" id="AYKH01000042">
    <property type="protein sequence ID" value="ROO24555.1"/>
    <property type="molecule type" value="Genomic_DNA"/>
</dbReference>
<dbReference type="RefSeq" id="WP_123632149.1">
    <property type="nucleotide sequence ID" value="NZ_AYKH01000042.1"/>
</dbReference>
<comment type="caution">
    <text evidence="3">The sequence shown here is derived from an EMBL/GenBank/DDBJ whole genome shotgun (WGS) entry which is preliminary data.</text>
</comment>
<feature type="region of interest" description="Disordered" evidence="1">
    <location>
        <begin position="54"/>
        <end position="74"/>
    </location>
</feature>
<feature type="chain" id="PRO_5019304726" description="DUF2946 domain-containing protein" evidence="2">
    <location>
        <begin position="25"/>
        <end position="97"/>
    </location>
</feature>
<dbReference type="Proteomes" id="UP000283993">
    <property type="component" value="Unassembled WGS sequence"/>
</dbReference>
<evidence type="ECO:0000313" key="4">
    <source>
        <dbReference type="Proteomes" id="UP000283993"/>
    </source>
</evidence>